<proteinExistence type="predicted"/>
<reference evidence="1 2" key="1">
    <citation type="submission" date="2017-10" db="EMBL/GenBank/DDBJ databases">
        <title>Sequencing the genomes of 1000 actinobacteria strains.</title>
        <authorList>
            <person name="Klenk H.-P."/>
        </authorList>
    </citation>
    <scope>NUCLEOTIDE SEQUENCE [LARGE SCALE GENOMIC DNA]</scope>
    <source>
        <strain evidence="1 2">DSM 21801</strain>
    </source>
</reference>
<dbReference type="RefSeq" id="WP_098467974.1">
    <property type="nucleotide sequence ID" value="NZ_PDJD01000001.1"/>
</dbReference>
<dbReference type="Proteomes" id="UP000224915">
    <property type="component" value="Unassembled WGS sequence"/>
</dbReference>
<organism evidence="1 2">
    <name type="scientific">Serinibacter salmoneus</name>
    <dbReference type="NCBI Taxonomy" id="556530"/>
    <lineage>
        <taxon>Bacteria</taxon>
        <taxon>Bacillati</taxon>
        <taxon>Actinomycetota</taxon>
        <taxon>Actinomycetes</taxon>
        <taxon>Micrococcales</taxon>
        <taxon>Beutenbergiaceae</taxon>
        <taxon>Serinibacter</taxon>
    </lineage>
</organism>
<comment type="caution">
    <text evidence="1">The sequence shown here is derived from an EMBL/GenBank/DDBJ whole genome shotgun (WGS) entry which is preliminary data.</text>
</comment>
<dbReference type="EMBL" id="PDJD01000001">
    <property type="protein sequence ID" value="PFG18733.1"/>
    <property type="molecule type" value="Genomic_DNA"/>
</dbReference>
<dbReference type="OrthoDB" id="3579809at2"/>
<evidence type="ECO:0008006" key="3">
    <source>
        <dbReference type="Google" id="ProtNLM"/>
    </source>
</evidence>
<evidence type="ECO:0000313" key="2">
    <source>
        <dbReference type="Proteomes" id="UP000224915"/>
    </source>
</evidence>
<sequence>MAEPSQRRLQRAIDALSAVEDPLERLTRVRLARQRMEELELEQIRSLREAGTPWRTIGAQYGLTKQGAQQRFKSALKDDA</sequence>
<accession>A0A2A9CWF3</accession>
<protein>
    <recommendedName>
        <fullName evidence="3">Homeodomain-like domain-containing protein</fullName>
    </recommendedName>
</protein>
<evidence type="ECO:0000313" key="1">
    <source>
        <dbReference type="EMBL" id="PFG18733.1"/>
    </source>
</evidence>
<keyword evidence="2" id="KW-1185">Reference proteome</keyword>
<name>A0A2A9CWF3_9MICO</name>
<gene>
    <name evidence="1" type="ORF">ATL40_0276</name>
</gene>
<dbReference type="AlphaFoldDB" id="A0A2A9CWF3"/>